<feature type="non-terminal residue" evidence="1">
    <location>
        <position position="1"/>
    </location>
</feature>
<gene>
    <name evidence="1" type="ORF">L195_g056326</name>
</gene>
<proteinExistence type="predicted"/>
<protein>
    <submittedName>
        <fullName evidence="1">Uncharacterized protein</fullName>
    </submittedName>
</protein>
<comment type="caution">
    <text evidence="1">The sequence shown here is derived from an EMBL/GenBank/DDBJ whole genome shotgun (WGS) entry which is preliminary data.</text>
</comment>
<organism evidence="1 2">
    <name type="scientific">Trifolium pratense</name>
    <name type="common">Red clover</name>
    <dbReference type="NCBI Taxonomy" id="57577"/>
    <lineage>
        <taxon>Eukaryota</taxon>
        <taxon>Viridiplantae</taxon>
        <taxon>Streptophyta</taxon>
        <taxon>Embryophyta</taxon>
        <taxon>Tracheophyta</taxon>
        <taxon>Spermatophyta</taxon>
        <taxon>Magnoliopsida</taxon>
        <taxon>eudicotyledons</taxon>
        <taxon>Gunneridae</taxon>
        <taxon>Pentapetalae</taxon>
        <taxon>rosids</taxon>
        <taxon>fabids</taxon>
        <taxon>Fabales</taxon>
        <taxon>Fabaceae</taxon>
        <taxon>Papilionoideae</taxon>
        <taxon>50 kb inversion clade</taxon>
        <taxon>NPAAA clade</taxon>
        <taxon>Hologalegina</taxon>
        <taxon>IRL clade</taxon>
        <taxon>Trifolieae</taxon>
        <taxon>Trifolium</taxon>
    </lineage>
</organism>
<dbReference type="Proteomes" id="UP000236291">
    <property type="component" value="Unassembled WGS sequence"/>
</dbReference>
<dbReference type="EMBL" id="ASHM01106314">
    <property type="protein sequence ID" value="PNX68729.1"/>
    <property type="molecule type" value="Genomic_DNA"/>
</dbReference>
<reference evidence="1 2" key="2">
    <citation type="journal article" date="2017" name="Front. Plant Sci.">
        <title>Gene Classification and Mining of Molecular Markers Useful in Red Clover (Trifolium pratense) Breeding.</title>
        <authorList>
            <person name="Istvanek J."/>
            <person name="Dluhosova J."/>
            <person name="Dluhos P."/>
            <person name="Patkova L."/>
            <person name="Nedelnik J."/>
            <person name="Repkova J."/>
        </authorList>
    </citation>
    <scope>NUCLEOTIDE SEQUENCE [LARGE SCALE GENOMIC DNA]</scope>
    <source>
        <strain evidence="2">cv. Tatra</strain>
        <tissue evidence="1">Young leaves</tissue>
    </source>
</reference>
<dbReference type="AlphaFoldDB" id="A0A2K3KR24"/>
<sequence length="70" mass="7865">ANKPFKPEKVKGNTYLINGKKGKLRSREWSKEHAKETVKLTKLAVWKVEKAGAGEKTKGRLQGNCKVSKK</sequence>
<reference evidence="1 2" key="1">
    <citation type="journal article" date="2014" name="Am. J. Bot.">
        <title>Genome assembly and annotation for red clover (Trifolium pratense; Fabaceae).</title>
        <authorList>
            <person name="Istvanek J."/>
            <person name="Jaros M."/>
            <person name="Krenek A."/>
            <person name="Repkova J."/>
        </authorList>
    </citation>
    <scope>NUCLEOTIDE SEQUENCE [LARGE SCALE GENOMIC DNA]</scope>
    <source>
        <strain evidence="2">cv. Tatra</strain>
        <tissue evidence="1">Young leaves</tissue>
    </source>
</reference>
<evidence type="ECO:0000313" key="2">
    <source>
        <dbReference type="Proteomes" id="UP000236291"/>
    </source>
</evidence>
<evidence type="ECO:0000313" key="1">
    <source>
        <dbReference type="EMBL" id="PNX68729.1"/>
    </source>
</evidence>
<accession>A0A2K3KR24</accession>
<name>A0A2K3KR24_TRIPR</name>